<keyword evidence="1" id="KW-0378">Hydrolase</keyword>
<protein>
    <recommendedName>
        <fullName evidence="3">Helicase ATP-binding domain-containing protein</fullName>
    </recommendedName>
</protein>
<keyword evidence="5" id="KW-1185">Reference proteome</keyword>
<keyword evidence="2" id="KW-0347">Helicase</keyword>
<reference evidence="4" key="1">
    <citation type="journal article" date="2020" name="Cell">
        <title>Large-Scale Comparative Analyses of Tick Genomes Elucidate Their Genetic Diversity and Vector Capacities.</title>
        <authorList>
            <consortium name="Tick Genome and Microbiome Consortium (TIGMIC)"/>
            <person name="Jia N."/>
            <person name="Wang J."/>
            <person name="Shi W."/>
            <person name="Du L."/>
            <person name="Sun Y."/>
            <person name="Zhan W."/>
            <person name="Jiang J.F."/>
            <person name="Wang Q."/>
            <person name="Zhang B."/>
            <person name="Ji P."/>
            <person name="Bell-Sakyi L."/>
            <person name="Cui X.M."/>
            <person name="Yuan T.T."/>
            <person name="Jiang B.G."/>
            <person name="Yang W.F."/>
            <person name="Lam T.T."/>
            <person name="Chang Q.C."/>
            <person name="Ding S.J."/>
            <person name="Wang X.J."/>
            <person name="Zhu J.G."/>
            <person name="Ruan X.D."/>
            <person name="Zhao L."/>
            <person name="Wei J.T."/>
            <person name="Ye R.Z."/>
            <person name="Que T.C."/>
            <person name="Du C.H."/>
            <person name="Zhou Y.H."/>
            <person name="Cheng J.X."/>
            <person name="Dai P.F."/>
            <person name="Guo W.B."/>
            <person name="Han X.H."/>
            <person name="Huang E.J."/>
            <person name="Li L.F."/>
            <person name="Wei W."/>
            <person name="Gao Y.C."/>
            <person name="Liu J.Z."/>
            <person name="Shao H.Z."/>
            <person name="Wang X."/>
            <person name="Wang C.C."/>
            <person name="Yang T.C."/>
            <person name="Huo Q.B."/>
            <person name="Li W."/>
            <person name="Chen H.Y."/>
            <person name="Chen S.E."/>
            <person name="Zhou L.G."/>
            <person name="Ni X.B."/>
            <person name="Tian J.H."/>
            <person name="Sheng Y."/>
            <person name="Liu T."/>
            <person name="Pan Y.S."/>
            <person name="Xia L.Y."/>
            <person name="Li J."/>
            <person name="Zhao F."/>
            <person name="Cao W.C."/>
        </authorList>
    </citation>
    <scope>NUCLEOTIDE SEQUENCE</scope>
    <source>
        <strain evidence="4">Rmic-2018</strain>
    </source>
</reference>
<dbReference type="GO" id="GO:0004386">
    <property type="term" value="F:helicase activity"/>
    <property type="evidence" value="ECO:0007669"/>
    <property type="project" value="UniProtKB-KW"/>
</dbReference>
<dbReference type="GO" id="GO:0005524">
    <property type="term" value="F:ATP binding"/>
    <property type="evidence" value="ECO:0007669"/>
    <property type="project" value="InterPro"/>
</dbReference>
<reference evidence="4" key="2">
    <citation type="submission" date="2021-09" db="EMBL/GenBank/DDBJ databases">
        <authorList>
            <person name="Jia N."/>
            <person name="Wang J."/>
            <person name="Shi W."/>
            <person name="Du L."/>
            <person name="Sun Y."/>
            <person name="Zhan W."/>
            <person name="Jiang J."/>
            <person name="Wang Q."/>
            <person name="Zhang B."/>
            <person name="Ji P."/>
            <person name="Sakyi L.B."/>
            <person name="Cui X."/>
            <person name="Yuan T."/>
            <person name="Jiang B."/>
            <person name="Yang W."/>
            <person name="Lam T.T.-Y."/>
            <person name="Chang Q."/>
            <person name="Ding S."/>
            <person name="Wang X."/>
            <person name="Zhu J."/>
            <person name="Ruan X."/>
            <person name="Zhao L."/>
            <person name="Wei J."/>
            <person name="Que T."/>
            <person name="Du C."/>
            <person name="Cheng J."/>
            <person name="Dai P."/>
            <person name="Han X."/>
            <person name="Huang E."/>
            <person name="Gao Y."/>
            <person name="Liu J."/>
            <person name="Shao H."/>
            <person name="Ye R."/>
            <person name="Li L."/>
            <person name="Wei W."/>
            <person name="Wang X."/>
            <person name="Wang C."/>
            <person name="Huo Q."/>
            <person name="Li W."/>
            <person name="Guo W."/>
            <person name="Chen H."/>
            <person name="Chen S."/>
            <person name="Zhou L."/>
            <person name="Zhou L."/>
            <person name="Ni X."/>
            <person name="Tian J."/>
            <person name="Zhou Y."/>
            <person name="Sheng Y."/>
            <person name="Liu T."/>
            <person name="Pan Y."/>
            <person name="Xia L."/>
            <person name="Li J."/>
            <person name="Zhao F."/>
            <person name="Cao W."/>
        </authorList>
    </citation>
    <scope>NUCLEOTIDE SEQUENCE</scope>
    <source>
        <strain evidence="4">Rmic-2018</strain>
        <tissue evidence="4">Larvae</tissue>
    </source>
</reference>
<dbReference type="PANTHER" id="PTHR47958">
    <property type="entry name" value="ATP-DEPENDENT RNA HELICASE DBP3"/>
    <property type="match status" value="1"/>
</dbReference>
<evidence type="ECO:0000259" key="3">
    <source>
        <dbReference type="PROSITE" id="PS51192"/>
    </source>
</evidence>
<dbReference type="Gene3D" id="3.40.50.300">
    <property type="entry name" value="P-loop containing nucleotide triphosphate hydrolases"/>
    <property type="match status" value="1"/>
</dbReference>
<comment type="caution">
    <text evidence="4">The sequence shown here is derived from an EMBL/GenBank/DDBJ whole genome shotgun (WGS) entry which is preliminary data.</text>
</comment>
<keyword evidence="2" id="KW-0547">Nucleotide-binding</keyword>
<feature type="domain" description="Helicase ATP-binding" evidence="3">
    <location>
        <begin position="57"/>
        <end position="187"/>
    </location>
</feature>
<dbReference type="InterPro" id="IPR014001">
    <property type="entry name" value="Helicase_ATP-bd"/>
</dbReference>
<name>A0A9J6EJE0_RHIMP</name>
<dbReference type="EMBL" id="JABSTU010000003">
    <property type="protein sequence ID" value="KAH8034635.1"/>
    <property type="molecule type" value="Genomic_DNA"/>
</dbReference>
<dbReference type="VEuPathDB" id="VectorBase:LOC119181700"/>
<accession>A0A9J6EJE0</accession>
<dbReference type="PROSITE" id="PS51192">
    <property type="entry name" value="HELICASE_ATP_BIND_1"/>
    <property type="match status" value="1"/>
</dbReference>
<gene>
    <name evidence="4" type="ORF">HPB51_000096</name>
</gene>
<evidence type="ECO:0000313" key="5">
    <source>
        <dbReference type="Proteomes" id="UP000821866"/>
    </source>
</evidence>
<dbReference type="InterPro" id="IPR011545">
    <property type="entry name" value="DEAD/DEAH_box_helicase_dom"/>
</dbReference>
<dbReference type="Pfam" id="PF00270">
    <property type="entry name" value="DEAD"/>
    <property type="match status" value="1"/>
</dbReference>
<dbReference type="Proteomes" id="UP000821866">
    <property type="component" value="Chromosome 11"/>
</dbReference>
<dbReference type="GO" id="GO:0016787">
    <property type="term" value="F:hydrolase activity"/>
    <property type="evidence" value="ECO:0007669"/>
    <property type="project" value="UniProtKB-KW"/>
</dbReference>
<dbReference type="InterPro" id="IPR027417">
    <property type="entry name" value="P-loop_NTPase"/>
</dbReference>
<sequence length="187" mass="20844">MTEVEAYRNSNGVRVKGGDVPKPILAFEESSFPDFVVRGIDALRNCTSPTSIEANCWPVALSCRNFLGIVEVGLHKKLAYVLPAVIQVRQQPARQRLEGLIAVLLAPTHELAKRIHVVASELGEHAATRSVCAMNGERKKVKYAEHRGGCDILMAMPRCLIEFFEEGVVNLHRCTYLVFDEVDRMLL</sequence>
<keyword evidence="2" id="KW-0067">ATP-binding</keyword>
<dbReference type="SUPFAM" id="SSF52540">
    <property type="entry name" value="P-loop containing nucleoside triphosphate hydrolases"/>
    <property type="match status" value="1"/>
</dbReference>
<proteinExistence type="predicted"/>
<dbReference type="AlphaFoldDB" id="A0A9J6EJE0"/>
<organism evidence="4 5">
    <name type="scientific">Rhipicephalus microplus</name>
    <name type="common">Cattle tick</name>
    <name type="synonym">Boophilus microplus</name>
    <dbReference type="NCBI Taxonomy" id="6941"/>
    <lineage>
        <taxon>Eukaryota</taxon>
        <taxon>Metazoa</taxon>
        <taxon>Ecdysozoa</taxon>
        <taxon>Arthropoda</taxon>
        <taxon>Chelicerata</taxon>
        <taxon>Arachnida</taxon>
        <taxon>Acari</taxon>
        <taxon>Parasitiformes</taxon>
        <taxon>Ixodida</taxon>
        <taxon>Ixodoidea</taxon>
        <taxon>Ixodidae</taxon>
        <taxon>Rhipicephalinae</taxon>
        <taxon>Rhipicephalus</taxon>
        <taxon>Boophilus</taxon>
    </lineage>
</organism>
<evidence type="ECO:0000256" key="2">
    <source>
        <dbReference type="ARBA" id="ARBA00022806"/>
    </source>
</evidence>
<evidence type="ECO:0000313" key="4">
    <source>
        <dbReference type="EMBL" id="KAH8034635.1"/>
    </source>
</evidence>
<evidence type="ECO:0000256" key="1">
    <source>
        <dbReference type="ARBA" id="ARBA00022801"/>
    </source>
</evidence>
<dbReference type="GO" id="GO:0003676">
    <property type="term" value="F:nucleic acid binding"/>
    <property type="evidence" value="ECO:0007669"/>
    <property type="project" value="InterPro"/>
</dbReference>